<dbReference type="PANTHER" id="PTHR35531:SF1">
    <property type="entry name" value="INNER MEMBRANE PROTEIN YBCI-RELATED"/>
    <property type="match status" value="1"/>
</dbReference>
<feature type="transmembrane region" description="Helical" evidence="1">
    <location>
        <begin position="137"/>
        <end position="158"/>
    </location>
</feature>
<keyword evidence="1" id="KW-1133">Transmembrane helix</keyword>
<dbReference type="STRING" id="1173111.SAMN05444955_104102"/>
<dbReference type="EMBL" id="FOCQ01000004">
    <property type="protein sequence ID" value="SEM98168.1"/>
    <property type="molecule type" value="Genomic_DNA"/>
</dbReference>
<feature type="transmembrane region" description="Helical" evidence="1">
    <location>
        <begin position="64"/>
        <end position="83"/>
    </location>
</feature>
<proteinExistence type="predicted"/>
<sequence length="211" mass="22730">MEGRTHFAIGIASGVGLACAAGETDDVMKLGATIVAAGLASILPDIDEDGSLINNFIFPSLKRAFRSFALAAIGVVMVLMYFLKDLPEWVLYTGIFAAGVAYVPHRSVTHSLLACAYVTWIIYQADPEYTYAVAFGYLSHLLADAFTSAGVPFLWPYSKKFGLKGLGIKVKSGGVADRWIANIAIILACLGFVYLIGQIFYEEAVARGWIS</sequence>
<reference evidence="2 3" key="1">
    <citation type="submission" date="2016-10" db="EMBL/GenBank/DDBJ databases">
        <authorList>
            <person name="de Groot N.N."/>
        </authorList>
    </citation>
    <scope>NUCLEOTIDE SEQUENCE [LARGE SCALE GENOMIC DNA]</scope>
    <source>
        <strain evidence="2 3">DSM 46701</strain>
    </source>
</reference>
<evidence type="ECO:0000313" key="3">
    <source>
        <dbReference type="Proteomes" id="UP000199695"/>
    </source>
</evidence>
<accession>A0A1H8CUZ7</accession>
<evidence type="ECO:0000313" key="2">
    <source>
        <dbReference type="EMBL" id="SEM98168.1"/>
    </source>
</evidence>
<evidence type="ECO:0000256" key="1">
    <source>
        <dbReference type="SAM" id="Phobius"/>
    </source>
</evidence>
<gene>
    <name evidence="2" type="ORF">SAMN05444955_104102</name>
</gene>
<dbReference type="AlphaFoldDB" id="A0A1H8CUZ7"/>
<dbReference type="Proteomes" id="UP000199695">
    <property type="component" value="Unassembled WGS sequence"/>
</dbReference>
<dbReference type="PANTHER" id="PTHR35531">
    <property type="entry name" value="INNER MEMBRANE PROTEIN YBCI-RELATED"/>
    <property type="match status" value="1"/>
</dbReference>
<keyword evidence="3" id="KW-1185">Reference proteome</keyword>
<dbReference type="PIRSF" id="PIRSF030780">
    <property type="entry name" value="Md_memb_hyd_prd"/>
    <property type="match status" value="1"/>
</dbReference>
<dbReference type="PROSITE" id="PS51257">
    <property type="entry name" value="PROKAR_LIPOPROTEIN"/>
    <property type="match status" value="1"/>
</dbReference>
<protein>
    <submittedName>
        <fullName evidence="2">Inner membrane protein</fullName>
    </submittedName>
</protein>
<organism evidence="2 3">
    <name type="scientific">Lihuaxuella thermophila</name>
    <dbReference type="NCBI Taxonomy" id="1173111"/>
    <lineage>
        <taxon>Bacteria</taxon>
        <taxon>Bacillati</taxon>
        <taxon>Bacillota</taxon>
        <taxon>Bacilli</taxon>
        <taxon>Bacillales</taxon>
        <taxon>Thermoactinomycetaceae</taxon>
        <taxon>Lihuaxuella</taxon>
    </lineage>
</organism>
<dbReference type="Pfam" id="PF04307">
    <property type="entry name" value="YdjM"/>
    <property type="match status" value="1"/>
</dbReference>
<dbReference type="RefSeq" id="WP_170839762.1">
    <property type="nucleotide sequence ID" value="NZ_FOCQ01000004.1"/>
</dbReference>
<feature type="transmembrane region" description="Helical" evidence="1">
    <location>
        <begin position="179"/>
        <end position="201"/>
    </location>
</feature>
<keyword evidence="1" id="KW-0812">Transmembrane</keyword>
<dbReference type="InterPro" id="IPR007404">
    <property type="entry name" value="YdjM-like"/>
</dbReference>
<keyword evidence="1" id="KW-0472">Membrane</keyword>
<dbReference type="InterPro" id="IPR016956">
    <property type="entry name" value="YdjM"/>
</dbReference>
<name>A0A1H8CUZ7_9BACL</name>